<protein>
    <submittedName>
        <fullName evidence="7">Sulfate permease</fullName>
    </submittedName>
</protein>
<dbReference type="InterPro" id="IPR002645">
    <property type="entry name" value="STAS_dom"/>
</dbReference>
<evidence type="ECO:0000256" key="5">
    <source>
        <dbReference type="SAM" id="Phobius"/>
    </source>
</evidence>
<feature type="transmembrane region" description="Helical" evidence="5">
    <location>
        <begin position="370"/>
        <end position="388"/>
    </location>
</feature>
<dbReference type="EMBL" id="SJTG01000001">
    <property type="protein sequence ID" value="TCI12979.1"/>
    <property type="molecule type" value="Genomic_DNA"/>
</dbReference>
<dbReference type="Proteomes" id="UP000291822">
    <property type="component" value="Unassembled WGS sequence"/>
</dbReference>
<feature type="transmembrane region" description="Helical" evidence="5">
    <location>
        <begin position="222"/>
        <end position="240"/>
    </location>
</feature>
<feature type="transmembrane region" description="Helical" evidence="5">
    <location>
        <begin position="66"/>
        <end position="84"/>
    </location>
</feature>
<feature type="transmembrane region" description="Helical" evidence="5">
    <location>
        <begin position="91"/>
        <end position="111"/>
    </location>
</feature>
<feature type="transmembrane region" description="Helical" evidence="5">
    <location>
        <begin position="154"/>
        <end position="174"/>
    </location>
</feature>
<dbReference type="GO" id="GO:0016020">
    <property type="term" value="C:membrane"/>
    <property type="evidence" value="ECO:0007669"/>
    <property type="project" value="UniProtKB-SubCell"/>
</dbReference>
<evidence type="ECO:0000256" key="1">
    <source>
        <dbReference type="ARBA" id="ARBA00004141"/>
    </source>
</evidence>
<dbReference type="InterPro" id="IPR036513">
    <property type="entry name" value="STAS_dom_sf"/>
</dbReference>
<evidence type="ECO:0000259" key="6">
    <source>
        <dbReference type="PROSITE" id="PS50801"/>
    </source>
</evidence>
<dbReference type="Pfam" id="PF00916">
    <property type="entry name" value="Sulfate_transp"/>
    <property type="match status" value="1"/>
</dbReference>
<feature type="transmembrane region" description="Helical" evidence="5">
    <location>
        <begin position="117"/>
        <end position="142"/>
    </location>
</feature>
<feature type="transmembrane region" description="Helical" evidence="5">
    <location>
        <begin position="197"/>
        <end position="215"/>
    </location>
</feature>
<dbReference type="NCBIfam" id="TIGR00815">
    <property type="entry name" value="sulP"/>
    <property type="match status" value="1"/>
</dbReference>
<evidence type="ECO:0000313" key="7">
    <source>
        <dbReference type="EMBL" id="TCI12979.1"/>
    </source>
</evidence>
<comment type="caution">
    <text evidence="7">The sequence shown here is derived from an EMBL/GenBank/DDBJ whole genome shotgun (WGS) entry which is preliminary data.</text>
</comment>
<accession>A0A4R0YZV0</accession>
<keyword evidence="8" id="KW-1185">Reference proteome</keyword>
<dbReference type="InterPro" id="IPR001902">
    <property type="entry name" value="SLC26A/SulP_fam"/>
</dbReference>
<feature type="transmembrane region" description="Helical" evidence="5">
    <location>
        <begin position="400"/>
        <end position="432"/>
    </location>
</feature>
<feature type="transmembrane region" description="Helical" evidence="5">
    <location>
        <begin position="271"/>
        <end position="290"/>
    </location>
</feature>
<dbReference type="RefSeq" id="WP_131150239.1">
    <property type="nucleotide sequence ID" value="NZ_SJTG01000001.1"/>
</dbReference>
<evidence type="ECO:0000313" key="8">
    <source>
        <dbReference type="Proteomes" id="UP000291822"/>
    </source>
</evidence>
<dbReference type="PROSITE" id="PS50801">
    <property type="entry name" value="STAS"/>
    <property type="match status" value="1"/>
</dbReference>
<dbReference type="Pfam" id="PF01740">
    <property type="entry name" value="STAS"/>
    <property type="match status" value="1"/>
</dbReference>
<feature type="transmembrane region" description="Helical" evidence="5">
    <location>
        <begin position="344"/>
        <end position="364"/>
    </location>
</feature>
<dbReference type="SUPFAM" id="SSF52091">
    <property type="entry name" value="SpoIIaa-like"/>
    <property type="match status" value="1"/>
</dbReference>
<evidence type="ECO:0000256" key="3">
    <source>
        <dbReference type="ARBA" id="ARBA00022989"/>
    </source>
</evidence>
<proteinExistence type="predicted"/>
<gene>
    <name evidence="7" type="primary">sulP</name>
    <name evidence="7" type="ORF">EZM97_06615</name>
</gene>
<dbReference type="PANTHER" id="PTHR11814">
    <property type="entry name" value="SULFATE TRANSPORTER"/>
    <property type="match status" value="1"/>
</dbReference>
<dbReference type="InterPro" id="IPR011547">
    <property type="entry name" value="SLC26A/SulP_dom"/>
</dbReference>
<dbReference type="Gene3D" id="3.30.750.24">
    <property type="entry name" value="STAS domain"/>
    <property type="match status" value="1"/>
</dbReference>
<dbReference type="AlphaFoldDB" id="A0A4R0YZV0"/>
<dbReference type="GO" id="GO:0055085">
    <property type="term" value="P:transmembrane transport"/>
    <property type="evidence" value="ECO:0007669"/>
    <property type="project" value="InterPro"/>
</dbReference>
<feature type="domain" description="STAS" evidence="6">
    <location>
        <begin position="456"/>
        <end position="571"/>
    </location>
</feature>
<keyword evidence="3 5" id="KW-1133">Transmembrane helix</keyword>
<keyword evidence="4 5" id="KW-0472">Membrane</keyword>
<keyword evidence="2 5" id="KW-0812">Transmembrane</keyword>
<comment type="subcellular location">
    <subcellularLocation>
        <location evidence="1">Membrane</location>
        <topology evidence="1">Multi-pass membrane protein</topology>
    </subcellularLocation>
</comment>
<name>A0A4R0YZV0_9GAMM</name>
<sequence>MSPDHPVFADESSKQRALGWQRWLPGLVTLKHYQAAWLTKDIAAGLVLTTMLVPVGIAYAEASGVPGVYGLYATIVPLLAYAIFGPSRILVLGPDSALAAPILAVVVSMVANDPSRAVAVASMMAVVSGLFCIVLGLLRLGFITELLSKPIRYGYMNGIALTVLISQLPKLFAIPVEDQGPLREIVDLVLSIAEGKVNVYSLAVGAGSLVLILFLKRFERVPGILIAVIIATLAVTVFKLDAHGVKVLGTIPQGLPKFVVPWLSDVDLMKIVLGSCAVALISFADTSVLSRTFAARYNTRVDPNQEMVGLGAANLAAGFFQGFPISSSSSRTPVAEAAGSRTQLTGVVGAIAVALLLVAAPNLMRYLPNSALAAVVIAAAIGLFEFADLKRIYRIQRWEFWLSVACFVGVAVFGAIPGICIAVVIAVMEFLWDGWRPHFAVMGRVEGLRGYHDTKRYPQAKQVPGLLLFRWDAPLFFANAELFQERLLEAVDAAPTSIRRIVVAAEPVTSIDVTSADMLRELNATLAARGIDLHFAEMKDPVRDKLKRFELMGVIGDESFHPTVGSAVDDYLNLAPP</sequence>
<organism evidence="7 8">
    <name type="scientific">Dyella soli</name>
    <dbReference type="NCBI Taxonomy" id="522319"/>
    <lineage>
        <taxon>Bacteria</taxon>
        <taxon>Pseudomonadati</taxon>
        <taxon>Pseudomonadota</taxon>
        <taxon>Gammaproteobacteria</taxon>
        <taxon>Lysobacterales</taxon>
        <taxon>Rhodanobacteraceae</taxon>
        <taxon>Dyella</taxon>
    </lineage>
</organism>
<evidence type="ECO:0000256" key="4">
    <source>
        <dbReference type="ARBA" id="ARBA00023136"/>
    </source>
</evidence>
<evidence type="ECO:0000256" key="2">
    <source>
        <dbReference type="ARBA" id="ARBA00022692"/>
    </source>
</evidence>
<reference evidence="7 8" key="1">
    <citation type="submission" date="2019-02" db="EMBL/GenBank/DDBJ databases">
        <title>Dyella amyloliquefaciens sp. nov., isolated from forest soil.</title>
        <authorList>
            <person name="Gao Z.-H."/>
            <person name="Qiu L.-H."/>
        </authorList>
    </citation>
    <scope>NUCLEOTIDE SEQUENCE [LARGE SCALE GENOMIC DNA]</scope>
    <source>
        <strain evidence="7 8">KACC 12747</strain>
    </source>
</reference>
<dbReference type="CDD" id="cd07042">
    <property type="entry name" value="STAS_SulP_like_sulfate_transporter"/>
    <property type="match status" value="1"/>
</dbReference>